<reference evidence="8 9" key="1">
    <citation type="submission" date="2024-11" db="EMBL/GenBank/DDBJ databases">
        <title>Adaptive evolution of stress response genes in parasites aligns with host niche diversity.</title>
        <authorList>
            <person name="Hahn C."/>
            <person name="Resl P."/>
        </authorList>
    </citation>
    <scope>NUCLEOTIDE SEQUENCE [LARGE SCALE GENOMIC DNA]</scope>
    <source>
        <strain evidence="8">EGGRZ-B1_66</strain>
        <tissue evidence="8">Body</tissue>
    </source>
</reference>
<name>A0ABD2Q5Z8_9PLAT</name>
<keyword evidence="5" id="KW-0472">Membrane</keyword>
<dbReference type="InterPro" id="IPR003591">
    <property type="entry name" value="Leu-rich_rpt_typical-subtyp"/>
</dbReference>
<evidence type="ECO:0000313" key="9">
    <source>
        <dbReference type="Proteomes" id="UP001626550"/>
    </source>
</evidence>
<comment type="caution">
    <text evidence="8">The sequence shown here is derived from an EMBL/GenBank/DDBJ whole genome shotgun (WGS) entry which is preliminary data.</text>
</comment>
<dbReference type="PANTHER" id="PTHR24366">
    <property type="entry name" value="IG(IMMUNOGLOBULIN) AND LRR(LEUCINE RICH REPEAT) DOMAINS"/>
    <property type="match status" value="1"/>
</dbReference>
<keyword evidence="9" id="KW-1185">Reference proteome</keyword>
<dbReference type="Pfam" id="PF13855">
    <property type="entry name" value="LRR_8"/>
    <property type="match status" value="1"/>
</dbReference>
<feature type="signal peptide" evidence="6">
    <location>
        <begin position="1"/>
        <end position="18"/>
    </location>
</feature>
<keyword evidence="1" id="KW-0433">Leucine-rich repeat</keyword>
<dbReference type="PANTHER" id="PTHR24366:SF61">
    <property type="entry name" value="LEUCINE RICH REPEAT CONTAINING 52"/>
    <property type="match status" value="1"/>
</dbReference>
<evidence type="ECO:0000259" key="7">
    <source>
        <dbReference type="PROSITE" id="PS50835"/>
    </source>
</evidence>
<evidence type="ECO:0000256" key="4">
    <source>
        <dbReference type="SAM" id="MobiDB-lite"/>
    </source>
</evidence>
<dbReference type="SUPFAM" id="SSF52058">
    <property type="entry name" value="L domain-like"/>
    <property type="match status" value="1"/>
</dbReference>
<sequence>MAIRVVALLLLLSFFTFGQHQQRIRDVCQFCLCSSTSIACNDFDKFPIETILNNIPPKYKKLVINGASLPRLEPSHLQSVAQLVHLKIVHSEIESLDPRTFAHMSQLKELDLSFNKINYLSPSTFSGLDLDIFELTNQYSLRLDADTFSNLRAETLNLRSNGIRELDMRTFKQIQGLKKLHLFNNSIERLSTEVKAFFDDESRFLDLTENPLICNCDLNWLAKKVVPWSKDSIRSDINITCKYLEKNKYGALTGRSLTVELVKMVPDKLCAKANIEGLDINLQDDGKNPVLSCRASSIANLDVFDTPYGRNFNPSEMMTVKPPHVVLKYLADGETISKYIPEKDLSSSFVKTSKVDIELEMTKEPRNYSCEARGENESVQTVLLNIRGLAPQKRLVPTTTVNAAEGIRVAPSDKDEHYLFRKQFTLFEMIGAIMGTFILTMVLLVICSRCYYVLCGGKSRLCFGRSSCAEGKEASAKEMVTTSTKVNGTSSTNSSGATISVNPQMLGLNYPLSPSTPGPQYASQYSAHPNSVAPSSFFQTLSPQQKHCLMSQQTPLLQNSLSHAALLAGYWPTGVPPPPGSPFSMHSHEYDVPRNHDFTPFDQGPVK</sequence>
<dbReference type="PROSITE" id="PS50835">
    <property type="entry name" value="IG_LIKE"/>
    <property type="match status" value="1"/>
</dbReference>
<dbReference type="InterPro" id="IPR007110">
    <property type="entry name" value="Ig-like_dom"/>
</dbReference>
<feature type="compositionally biased region" description="Basic and acidic residues" evidence="4">
    <location>
        <begin position="586"/>
        <end position="599"/>
    </location>
</feature>
<keyword evidence="5" id="KW-0812">Transmembrane</keyword>
<feature type="domain" description="Ig-like" evidence="7">
    <location>
        <begin position="266"/>
        <end position="380"/>
    </location>
</feature>
<feature type="transmembrane region" description="Helical" evidence="5">
    <location>
        <begin position="429"/>
        <end position="452"/>
    </location>
</feature>
<dbReference type="InterPro" id="IPR032675">
    <property type="entry name" value="LRR_dom_sf"/>
</dbReference>
<evidence type="ECO:0000256" key="3">
    <source>
        <dbReference type="ARBA" id="ARBA00022737"/>
    </source>
</evidence>
<evidence type="ECO:0000256" key="2">
    <source>
        <dbReference type="ARBA" id="ARBA00022729"/>
    </source>
</evidence>
<dbReference type="Proteomes" id="UP001626550">
    <property type="component" value="Unassembled WGS sequence"/>
</dbReference>
<dbReference type="EMBL" id="JBJKFK010000847">
    <property type="protein sequence ID" value="KAL3315016.1"/>
    <property type="molecule type" value="Genomic_DNA"/>
</dbReference>
<feature type="region of interest" description="Disordered" evidence="4">
    <location>
        <begin position="580"/>
        <end position="607"/>
    </location>
</feature>
<protein>
    <recommendedName>
        <fullName evidence="7">Ig-like domain-containing protein</fullName>
    </recommendedName>
</protein>
<keyword evidence="5" id="KW-1133">Transmembrane helix</keyword>
<keyword evidence="2 6" id="KW-0732">Signal</keyword>
<dbReference type="InterPro" id="IPR001611">
    <property type="entry name" value="Leu-rich_rpt"/>
</dbReference>
<evidence type="ECO:0000256" key="1">
    <source>
        <dbReference type="ARBA" id="ARBA00022614"/>
    </source>
</evidence>
<organism evidence="8 9">
    <name type="scientific">Cichlidogyrus casuarinus</name>
    <dbReference type="NCBI Taxonomy" id="1844966"/>
    <lineage>
        <taxon>Eukaryota</taxon>
        <taxon>Metazoa</taxon>
        <taxon>Spiralia</taxon>
        <taxon>Lophotrochozoa</taxon>
        <taxon>Platyhelminthes</taxon>
        <taxon>Monogenea</taxon>
        <taxon>Monopisthocotylea</taxon>
        <taxon>Dactylogyridea</taxon>
        <taxon>Ancyrocephalidae</taxon>
        <taxon>Cichlidogyrus</taxon>
    </lineage>
</organism>
<evidence type="ECO:0000256" key="5">
    <source>
        <dbReference type="SAM" id="Phobius"/>
    </source>
</evidence>
<feature type="chain" id="PRO_5044895073" description="Ig-like domain-containing protein" evidence="6">
    <location>
        <begin position="19"/>
        <end position="607"/>
    </location>
</feature>
<dbReference type="PROSITE" id="PS51450">
    <property type="entry name" value="LRR"/>
    <property type="match status" value="1"/>
</dbReference>
<evidence type="ECO:0000313" key="8">
    <source>
        <dbReference type="EMBL" id="KAL3315016.1"/>
    </source>
</evidence>
<dbReference type="Gene3D" id="3.80.10.10">
    <property type="entry name" value="Ribonuclease Inhibitor"/>
    <property type="match status" value="2"/>
</dbReference>
<dbReference type="AlphaFoldDB" id="A0ABD2Q5Z8"/>
<dbReference type="SMART" id="SM00369">
    <property type="entry name" value="LRR_TYP"/>
    <property type="match status" value="4"/>
</dbReference>
<keyword evidence="3" id="KW-0677">Repeat</keyword>
<proteinExistence type="predicted"/>
<evidence type="ECO:0000256" key="6">
    <source>
        <dbReference type="SAM" id="SignalP"/>
    </source>
</evidence>
<accession>A0ABD2Q5Z8</accession>
<gene>
    <name evidence="8" type="ORF">Ciccas_006354</name>
</gene>